<evidence type="ECO:0000256" key="1">
    <source>
        <dbReference type="SAM" id="Phobius"/>
    </source>
</evidence>
<accession>A0ABS4NPS4</accession>
<feature type="transmembrane region" description="Helical" evidence="1">
    <location>
        <begin position="12"/>
        <end position="29"/>
    </location>
</feature>
<protein>
    <submittedName>
        <fullName evidence="2">Uncharacterized protein</fullName>
    </submittedName>
</protein>
<reference evidence="2 3" key="1">
    <citation type="submission" date="2021-03" db="EMBL/GenBank/DDBJ databases">
        <title>Genomic Encyclopedia of Type Strains, Phase IV (KMG-IV): sequencing the most valuable type-strain genomes for metagenomic binning, comparative biology and taxonomic classification.</title>
        <authorList>
            <person name="Goeker M."/>
        </authorList>
    </citation>
    <scope>NUCLEOTIDE SEQUENCE [LARGE SCALE GENOMIC DNA]</scope>
    <source>
        <strain evidence="2 3">DSM 101953</strain>
    </source>
</reference>
<organism evidence="2 3">
    <name type="scientific">Paenibacillus silagei</name>
    <dbReference type="NCBI Taxonomy" id="1670801"/>
    <lineage>
        <taxon>Bacteria</taxon>
        <taxon>Bacillati</taxon>
        <taxon>Bacillota</taxon>
        <taxon>Bacilli</taxon>
        <taxon>Bacillales</taxon>
        <taxon>Paenibacillaceae</taxon>
        <taxon>Paenibacillus</taxon>
    </lineage>
</organism>
<feature type="transmembrane region" description="Helical" evidence="1">
    <location>
        <begin position="115"/>
        <end position="136"/>
    </location>
</feature>
<comment type="caution">
    <text evidence="2">The sequence shown here is derived from an EMBL/GenBank/DDBJ whole genome shotgun (WGS) entry which is preliminary data.</text>
</comment>
<keyword evidence="3" id="KW-1185">Reference proteome</keyword>
<sequence length="144" mass="17125">MGKFIKPIYQAVLYMLAAIAVHLILIYFLEIRIEGWATGIIILLCKTYFLPLCMCFINSLLFIRANKREEQITWFLFTVIPSSLLLFLFVELQGIEPRGYAVVSFELFRKYQFEMLYLFPLGILIIQFLMTLYYLISVRVWKRN</sequence>
<feature type="transmembrane region" description="Helical" evidence="1">
    <location>
        <begin position="35"/>
        <end position="62"/>
    </location>
</feature>
<evidence type="ECO:0000313" key="2">
    <source>
        <dbReference type="EMBL" id="MBP2112068.1"/>
    </source>
</evidence>
<keyword evidence="1" id="KW-0472">Membrane</keyword>
<dbReference type="EMBL" id="JAGGLV010000006">
    <property type="protein sequence ID" value="MBP2112068.1"/>
    <property type="molecule type" value="Genomic_DNA"/>
</dbReference>
<evidence type="ECO:0000313" key="3">
    <source>
        <dbReference type="Proteomes" id="UP000773462"/>
    </source>
</evidence>
<keyword evidence="1" id="KW-1133">Transmembrane helix</keyword>
<keyword evidence="1" id="KW-0812">Transmembrane</keyword>
<proteinExistence type="predicted"/>
<gene>
    <name evidence="2" type="ORF">J2Z70_002222</name>
</gene>
<dbReference type="RefSeq" id="WP_209872593.1">
    <property type="nucleotide sequence ID" value="NZ_JAGGLV010000006.1"/>
</dbReference>
<dbReference type="Proteomes" id="UP000773462">
    <property type="component" value="Unassembled WGS sequence"/>
</dbReference>
<feature type="transmembrane region" description="Helical" evidence="1">
    <location>
        <begin position="74"/>
        <end position="95"/>
    </location>
</feature>
<name>A0ABS4NPS4_9BACL</name>